<comment type="caution">
    <text evidence="2">The sequence shown here is derived from an EMBL/GenBank/DDBJ whole genome shotgun (WGS) entry which is preliminary data.</text>
</comment>
<evidence type="ECO:0000256" key="1">
    <source>
        <dbReference type="SAM" id="MobiDB-lite"/>
    </source>
</evidence>
<dbReference type="Proteomes" id="UP000789508">
    <property type="component" value="Unassembled WGS sequence"/>
</dbReference>
<feature type="compositionally biased region" description="Basic and acidic residues" evidence="1">
    <location>
        <begin position="16"/>
        <end position="28"/>
    </location>
</feature>
<feature type="region of interest" description="Disordered" evidence="1">
    <location>
        <begin position="1"/>
        <end position="33"/>
    </location>
</feature>
<dbReference type="EMBL" id="CAJVPS010053402">
    <property type="protein sequence ID" value="CAG8772532.1"/>
    <property type="molecule type" value="Genomic_DNA"/>
</dbReference>
<accession>A0A9N9NUC0</accession>
<name>A0A9N9NUC0_9GLOM</name>
<organism evidence="2 3">
    <name type="scientific">Ambispora leptoticha</name>
    <dbReference type="NCBI Taxonomy" id="144679"/>
    <lineage>
        <taxon>Eukaryota</taxon>
        <taxon>Fungi</taxon>
        <taxon>Fungi incertae sedis</taxon>
        <taxon>Mucoromycota</taxon>
        <taxon>Glomeromycotina</taxon>
        <taxon>Glomeromycetes</taxon>
        <taxon>Archaeosporales</taxon>
        <taxon>Ambisporaceae</taxon>
        <taxon>Ambispora</taxon>
    </lineage>
</organism>
<reference evidence="2" key="1">
    <citation type="submission" date="2021-06" db="EMBL/GenBank/DDBJ databases">
        <authorList>
            <person name="Kallberg Y."/>
            <person name="Tangrot J."/>
            <person name="Rosling A."/>
        </authorList>
    </citation>
    <scope>NUCLEOTIDE SEQUENCE</scope>
    <source>
        <strain evidence="2">FL130A</strain>
    </source>
</reference>
<sequence length="84" mass="9817">IKMSNEQEKNNINNHDTNEPYGTERFDQENNTNEQLLYSETGFNPESVEVSAEVQLLLEENPNLLQYNQNIAQHFVKTYQALQN</sequence>
<keyword evidence="3" id="KW-1185">Reference proteome</keyword>
<dbReference type="AlphaFoldDB" id="A0A9N9NUC0"/>
<gene>
    <name evidence="2" type="ORF">ALEPTO_LOCUS14226</name>
</gene>
<feature type="non-terminal residue" evidence="2">
    <location>
        <position position="84"/>
    </location>
</feature>
<evidence type="ECO:0000313" key="3">
    <source>
        <dbReference type="Proteomes" id="UP000789508"/>
    </source>
</evidence>
<evidence type="ECO:0000313" key="2">
    <source>
        <dbReference type="EMBL" id="CAG8772532.1"/>
    </source>
</evidence>
<feature type="non-terminal residue" evidence="2">
    <location>
        <position position="1"/>
    </location>
</feature>
<protein>
    <submittedName>
        <fullName evidence="2">9751_t:CDS:1</fullName>
    </submittedName>
</protein>
<proteinExistence type="predicted"/>